<evidence type="ECO:0000313" key="1">
    <source>
        <dbReference type="EMBL" id="KAK9094375.1"/>
    </source>
</evidence>
<proteinExistence type="predicted"/>
<protein>
    <submittedName>
        <fullName evidence="1">Uncharacterized protein</fullName>
    </submittedName>
</protein>
<keyword evidence="2" id="KW-1185">Reference proteome</keyword>
<accession>A0AAP0EIY9</accession>
<reference evidence="1 2" key="1">
    <citation type="submission" date="2024-01" db="EMBL/GenBank/DDBJ databases">
        <title>Genome assemblies of Stephania.</title>
        <authorList>
            <person name="Yang L."/>
        </authorList>
    </citation>
    <scope>NUCLEOTIDE SEQUENCE [LARGE SCALE GENOMIC DNA]</scope>
    <source>
        <strain evidence="1">JXDWG</strain>
        <tissue evidence="1">Leaf</tissue>
    </source>
</reference>
<dbReference type="EMBL" id="JBBNAG010000011">
    <property type="protein sequence ID" value="KAK9094375.1"/>
    <property type="molecule type" value="Genomic_DNA"/>
</dbReference>
<evidence type="ECO:0000313" key="2">
    <source>
        <dbReference type="Proteomes" id="UP001419268"/>
    </source>
</evidence>
<dbReference type="Proteomes" id="UP001419268">
    <property type="component" value="Unassembled WGS sequence"/>
</dbReference>
<name>A0AAP0EIY9_9MAGN</name>
<gene>
    <name evidence="1" type="ORF">Scep_025844</name>
</gene>
<sequence length="55" mass="5885">MFLGGPECICSNDDHCSGSRSVGLCQLTSSFNKNLYISFVTPGKDVESNAIVTLK</sequence>
<organism evidence="1 2">
    <name type="scientific">Stephania cephalantha</name>
    <dbReference type="NCBI Taxonomy" id="152367"/>
    <lineage>
        <taxon>Eukaryota</taxon>
        <taxon>Viridiplantae</taxon>
        <taxon>Streptophyta</taxon>
        <taxon>Embryophyta</taxon>
        <taxon>Tracheophyta</taxon>
        <taxon>Spermatophyta</taxon>
        <taxon>Magnoliopsida</taxon>
        <taxon>Ranunculales</taxon>
        <taxon>Menispermaceae</taxon>
        <taxon>Menispermoideae</taxon>
        <taxon>Cissampelideae</taxon>
        <taxon>Stephania</taxon>
    </lineage>
</organism>
<comment type="caution">
    <text evidence="1">The sequence shown here is derived from an EMBL/GenBank/DDBJ whole genome shotgun (WGS) entry which is preliminary data.</text>
</comment>
<dbReference type="AlphaFoldDB" id="A0AAP0EIY9"/>